<dbReference type="EMBL" id="MTEI01000032">
    <property type="protein sequence ID" value="OQW85834.1"/>
    <property type="molecule type" value="Genomic_DNA"/>
</dbReference>
<reference evidence="2 3" key="1">
    <citation type="submission" date="2017-01" db="EMBL/GenBank/DDBJ databases">
        <title>Novel large sulfur bacteria in the metagenomes of groundwater-fed chemosynthetic microbial mats in the Lake Huron basin.</title>
        <authorList>
            <person name="Sharrar A.M."/>
            <person name="Flood B.E."/>
            <person name="Bailey J.V."/>
            <person name="Jones D.S."/>
            <person name="Biddanda B."/>
            <person name="Ruberg S.A."/>
            <person name="Marcus D.N."/>
            <person name="Dick G.J."/>
        </authorList>
    </citation>
    <scope>NUCLEOTIDE SEQUENCE [LARGE SCALE GENOMIC DNA]</scope>
    <source>
        <strain evidence="2">A7</strain>
    </source>
</reference>
<sequence>MLMRRHYLGLTLALACVAVSGCSRSVDPQASLEAAVQALQDNLEAKKTSAVMDLLDPQYRAQQELDRDWAKRTMTLMFLQHASVKVVALTRSSQIDPGAPQTGYTDAQVVLTGAQNIIPDTAAPYVVRLQWSRDGEQWKLRTLEWN</sequence>
<dbReference type="AlphaFoldDB" id="A0A1W9KPR8"/>
<name>A0A1W9KPR8_9BURK</name>
<gene>
    <name evidence="2" type="ORF">BWK72_20240</name>
</gene>
<evidence type="ECO:0000256" key="1">
    <source>
        <dbReference type="SAM" id="SignalP"/>
    </source>
</evidence>
<dbReference type="PROSITE" id="PS51257">
    <property type="entry name" value="PROKAR_LIPOPROTEIN"/>
    <property type="match status" value="1"/>
</dbReference>
<proteinExistence type="predicted"/>
<protein>
    <recommendedName>
        <fullName evidence="4">DUF4440 domain-containing protein</fullName>
    </recommendedName>
</protein>
<evidence type="ECO:0000313" key="2">
    <source>
        <dbReference type="EMBL" id="OQW85834.1"/>
    </source>
</evidence>
<feature type="chain" id="PRO_5013184924" description="DUF4440 domain-containing protein" evidence="1">
    <location>
        <begin position="26"/>
        <end position="146"/>
    </location>
</feature>
<dbReference type="Proteomes" id="UP000192505">
    <property type="component" value="Unassembled WGS sequence"/>
</dbReference>
<evidence type="ECO:0008006" key="4">
    <source>
        <dbReference type="Google" id="ProtNLM"/>
    </source>
</evidence>
<feature type="signal peptide" evidence="1">
    <location>
        <begin position="1"/>
        <end position="25"/>
    </location>
</feature>
<organism evidence="2 3">
    <name type="scientific">Rhodoferax ferrireducens</name>
    <dbReference type="NCBI Taxonomy" id="192843"/>
    <lineage>
        <taxon>Bacteria</taxon>
        <taxon>Pseudomonadati</taxon>
        <taxon>Pseudomonadota</taxon>
        <taxon>Betaproteobacteria</taxon>
        <taxon>Burkholderiales</taxon>
        <taxon>Comamonadaceae</taxon>
        <taxon>Rhodoferax</taxon>
    </lineage>
</organism>
<comment type="caution">
    <text evidence="2">The sequence shown here is derived from an EMBL/GenBank/DDBJ whole genome shotgun (WGS) entry which is preliminary data.</text>
</comment>
<evidence type="ECO:0000313" key="3">
    <source>
        <dbReference type="Proteomes" id="UP000192505"/>
    </source>
</evidence>
<accession>A0A1W9KPR8</accession>
<keyword evidence="1" id="KW-0732">Signal</keyword>